<evidence type="ECO:0000256" key="8">
    <source>
        <dbReference type="ARBA" id="ARBA00023310"/>
    </source>
</evidence>
<feature type="domain" description="ATP synthase F1 complex delta/epsilon subunit N-terminal" evidence="10">
    <location>
        <begin position="1"/>
        <end position="78"/>
    </location>
</feature>
<dbReference type="InterPro" id="IPR036771">
    <property type="entry name" value="ATPsynth_dsu/esu_N"/>
</dbReference>
<evidence type="ECO:0000256" key="1">
    <source>
        <dbReference type="ARBA" id="ARBA00003543"/>
    </source>
</evidence>
<evidence type="ECO:0000313" key="11">
    <source>
        <dbReference type="EMBL" id="MBK9717003.1"/>
    </source>
</evidence>
<keyword evidence="4 9" id="KW-0813">Transport</keyword>
<protein>
    <submittedName>
        <fullName evidence="11">ATP synthase F1 subunit epsilon</fullName>
    </submittedName>
</protein>
<dbReference type="PANTHER" id="PTHR13822">
    <property type="entry name" value="ATP SYNTHASE DELTA/EPSILON CHAIN"/>
    <property type="match status" value="1"/>
</dbReference>
<evidence type="ECO:0000256" key="3">
    <source>
        <dbReference type="ARBA" id="ARBA00005712"/>
    </source>
</evidence>
<dbReference type="GO" id="GO:0046933">
    <property type="term" value="F:proton-transporting ATP synthase activity, rotational mechanism"/>
    <property type="evidence" value="ECO:0007669"/>
    <property type="project" value="InterPro"/>
</dbReference>
<sequence length="80" mass="8873">MKVTILTPEAQLYEGHAKAIILPGLDGQFEILDRHAPLISALDNGTVNLTDEKGQKHLFPIVNGFVEVLRNEVNILVQKK</sequence>
<evidence type="ECO:0000256" key="5">
    <source>
        <dbReference type="ARBA" id="ARBA00023065"/>
    </source>
</evidence>
<dbReference type="SUPFAM" id="SSF51344">
    <property type="entry name" value="Epsilon subunit of F1F0-ATP synthase N-terminal domain"/>
    <property type="match status" value="1"/>
</dbReference>
<keyword evidence="5 9" id="KW-0406">Ion transport</keyword>
<dbReference type="Proteomes" id="UP000808349">
    <property type="component" value="Unassembled WGS sequence"/>
</dbReference>
<evidence type="ECO:0000256" key="9">
    <source>
        <dbReference type="RuleBase" id="RU003656"/>
    </source>
</evidence>
<dbReference type="NCBIfam" id="TIGR01216">
    <property type="entry name" value="ATP_synt_epsi"/>
    <property type="match status" value="1"/>
</dbReference>
<comment type="caution">
    <text evidence="11">The sequence shown here is derived from an EMBL/GenBank/DDBJ whole genome shotgun (WGS) entry which is preliminary data.</text>
</comment>
<dbReference type="GO" id="GO:0045259">
    <property type="term" value="C:proton-transporting ATP synthase complex"/>
    <property type="evidence" value="ECO:0007669"/>
    <property type="project" value="UniProtKB-KW"/>
</dbReference>
<comment type="function">
    <text evidence="1">Produces ATP from ADP in the presence of a proton gradient across the membrane.</text>
</comment>
<dbReference type="PANTHER" id="PTHR13822:SF10">
    <property type="entry name" value="ATP SYNTHASE EPSILON CHAIN, CHLOROPLASTIC"/>
    <property type="match status" value="1"/>
</dbReference>
<keyword evidence="7 9" id="KW-0139">CF(1)</keyword>
<dbReference type="EMBL" id="JADKFW010000004">
    <property type="protein sequence ID" value="MBK9717003.1"/>
    <property type="molecule type" value="Genomic_DNA"/>
</dbReference>
<dbReference type="InterPro" id="IPR001469">
    <property type="entry name" value="ATP_synth_F1_dsu/esu"/>
</dbReference>
<evidence type="ECO:0000313" key="12">
    <source>
        <dbReference type="Proteomes" id="UP000808349"/>
    </source>
</evidence>
<organism evidence="11 12">
    <name type="scientific">Candidatus Defluviibacterium haderslevense</name>
    <dbReference type="NCBI Taxonomy" id="2981993"/>
    <lineage>
        <taxon>Bacteria</taxon>
        <taxon>Pseudomonadati</taxon>
        <taxon>Bacteroidota</taxon>
        <taxon>Saprospiria</taxon>
        <taxon>Saprospirales</taxon>
        <taxon>Saprospiraceae</taxon>
        <taxon>Candidatus Defluviibacterium</taxon>
    </lineage>
</organism>
<dbReference type="GO" id="GO:0012505">
    <property type="term" value="C:endomembrane system"/>
    <property type="evidence" value="ECO:0007669"/>
    <property type="project" value="UniProtKB-SubCell"/>
</dbReference>
<evidence type="ECO:0000256" key="7">
    <source>
        <dbReference type="ARBA" id="ARBA00023196"/>
    </source>
</evidence>
<name>A0A9D7S789_9BACT</name>
<evidence type="ECO:0000256" key="6">
    <source>
        <dbReference type="ARBA" id="ARBA00023136"/>
    </source>
</evidence>
<keyword evidence="8 9" id="KW-0066">ATP synthesis</keyword>
<gene>
    <name evidence="11" type="primary">atpC</name>
    <name evidence="11" type="ORF">IPO85_05735</name>
</gene>
<dbReference type="AlphaFoldDB" id="A0A9D7S789"/>
<evidence type="ECO:0000256" key="2">
    <source>
        <dbReference type="ARBA" id="ARBA00004184"/>
    </source>
</evidence>
<dbReference type="Pfam" id="PF02823">
    <property type="entry name" value="ATP-synt_DE_N"/>
    <property type="match status" value="1"/>
</dbReference>
<comment type="subunit">
    <text evidence="9">F-type ATPases have 2 components, CF(1) - the catalytic core - and CF(0) - the membrane proton channel. CF(1) has five subunits: alpha(3), beta(3), gamma(1), delta(1), epsilon(1). CF(0) has three main subunits: a, b and c.</text>
</comment>
<evidence type="ECO:0000256" key="4">
    <source>
        <dbReference type="ARBA" id="ARBA00022448"/>
    </source>
</evidence>
<keyword evidence="6" id="KW-0472">Membrane</keyword>
<evidence type="ECO:0000259" key="10">
    <source>
        <dbReference type="Pfam" id="PF02823"/>
    </source>
</evidence>
<proteinExistence type="inferred from homology"/>
<dbReference type="CDD" id="cd12152">
    <property type="entry name" value="F1-ATPase_delta"/>
    <property type="match status" value="1"/>
</dbReference>
<comment type="similarity">
    <text evidence="3 9">Belongs to the ATPase epsilon chain family.</text>
</comment>
<reference evidence="11 12" key="1">
    <citation type="submission" date="2020-10" db="EMBL/GenBank/DDBJ databases">
        <title>Connecting structure to function with the recovery of over 1000 high-quality activated sludge metagenome-assembled genomes encoding full-length rRNA genes using long-read sequencing.</title>
        <authorList>
            <person name="Singleton C.M."/>
            <person name="Petriglieri F."/>
            <person name="Kristensen J.M."/>
            <person name="Kirkegaard R.H."/>
            <person name="Michaelsen T.Y."/>
            <person name="Andersen M.H."/>
            <person name="Karst S.M."/>
            <person name="Dueholm M.S."/>
            <person name="Nielsen P.H."/>
            <person name="Albertsen M."/>
        </authorList>
    </citation>
    <scope>NUCLEOTIDE SEQUENCE [LARGE SCALE GENOMIC DNA]</scope>
    <source>
        <strain evidence="11">Ribe_18-Q3-R11-54_BAT3C.373</strain>
    </source>
</reference>
<accession>A0A9D7S789</accession>
<dbReference type="InterPro" id="IPR020546">
    <property type="entry name" value="ATP_synth_F1_dsu/esu_N"/>
</dbReference>
<comment type="subcellular location">
    <subcellularLocation>
        <location evidence="2">Endomembrane system</location>
        <topology evidence="2">Peripheral membrane protein</topology>
    </subcellularLocation>
</comment>
<dbReference type="Gene3D" id="2.60.15.10">
    <property type="entry name" value="F0F1 ATP synthase delta/epsilon subunit, N-terminal"/>
    <property type="match status" value="1"/>
</dbReference>